<keyword evidence="3" id="KW-1185">Reference proteome</keyword>
<proteinExistence type="predicted"/>
<protein>
    <submittedName>
        <fullName evidence="2">Uncharacterized protein</fullName>
    </submittedName>
</protein>
<sequence>MVCSTLTPPLGTTNPKRKVPPTPQYVTAALPALGRQRVTRTKRLLLIGGEDPEAGHLDDRPLFQDHELKAHPPGPAFLPIFTRQS</sequence>
<name>A0A9Q1IW40_SYNKA</name>
<organism evidence="2 3">
    <name type="scientific">Synaphobranchus kaupii</name>
    <name type="common">Kaup's arrowtooth eel</name>
    <dbReference type="NCBI Taxonomy" id="118154"/>
    <lineage>
        <taxon>Eukaryota</taxon>
        <taxon>Metazoa</taxon>
        <taxon>Chordata</taxon>
        <taxon>Craniata</taxon>
        <taxon>Vertebrata</taxon>
        <taxon>Euteleostomi</taxon>
        <taxon>Actinopterygii</taxon>
        <taxon>Neopterygii</taxon>
        <taxon>Teleostei</taxon>
        <taxon>Anguilliformes</taxon>
        <taxon>Synaphobranchidae</taxon>
        <taxon>Synaphobranchus</taxon>
    </lineage>
</organism>
<reference evidence="2" key="1">
    <citation type="journal article" date="2023" name="Science">
        <title>Genome structures resolve the early diversification of teleost fishes.</title>
        <authorList>
            <person name="Parey E."/>
            <person name="Louis A."/>
            <person name="Montfort J."/>
            <person name="Bouchez O."/>
            <person name="Roques C."/>
            <person name="Iampietro C."/>
            <person name="Lluch J."/>
            <person name="Castinel A."/>
            <person name="Donnadieu C."/>
            <person name="Desvignes T."/>
            <person name="Floi Bucao C."/>
            <person name="Jouanno E."/>
            <person name="Wen M."/>
            <person name="Mejri S."/>
            <person name="Dirks R."/>
            <person name="Jansen H."/>
            <person name="Henkel C."/>
            <person name="Chen W.J."/>
            <person name="Zahm M."/>
            <person name="Cabau C."/>
            <person name="Klopp C."/>
            <person name="Thompson A.W."/>
            <person name="Robinson-Rechavi M."/>
            <person name="Braasch I."/>
            <person name="Lecointre G."/>
            <person name="Bobe J."/>
            <person name="Postlethwait J.H."/>
            <person name="Berthelot C."/>
            <person name="Roest Crollius H."/>
            <person name="Guiguen Y."/>
        </authorList>
    </citation>
    <scope>NUCLEOTIDE SEQUENCE</scope>
    <source>
        <strain evidence="2">WJC10195</strain>
    </source>
</reference>
<accession>A0A9Q1IW40</accession>
<feature type="region of interest" description="Disordered" evidence="1">
    <location>
        <begin position="1"/>
        <end position="23"/>
    </location>
</feature>
<evidence type="ECO:0000256" key="1">
    <source>
        <dbReference type="SAM" id="MobiDB-lite"/>
    </source>
</evidence>
<gene>
    <name evidence="2" type="ORF">SKAU_G00221700</name>
</gene>
<evidence type="ECO:0000313" key="3">
    <source>
        <dbReference type="Proteomes" id="UP001152622"/>
    </source>
</evidence>
<feature type="compositionally biased region" description="Polar residues" evidence="1">
    <location>
        <begin position="1"/>
        <end position="14"/>
    </location>
</feature>
<dbReference type="AlphaFoldDB" id="A0A9Q1IW40"/>
<comment type="caution">
    <text evidence="2">The sequence shown here is derived from an EMBL/GenBank/DDBJ whole genome shotgun (WGS) entry which is preliminary data.</text>
</comment>
<dbReference type="EMBL" id="JAINUF010000007">
    <property type="protein sequence ID" value="KAJ8354603.1"/>
    <property type="molecule type" value="Genomic_DNA"/>
</dbReference>
<dbReference type="Proteomes" id="UP001152622">
    <property type="component" value="Chromosome 7"/>
</dbReference>
<evidence type="ECO:0000313" key="2">
    <source>
        <dbReference type="EMBL" id="KAJ8354603.1"/>
    </source>
</evidence>